<evidence type="ECO:0000313" key="10">
    <source>
        <dbReference type="Proteomes" id="UP000598360"/>
    </source>
</evidence>
<feature type="transmembrane region" description="Helical" evidence="7">
    <location>
        <begin position="395"/>
        <end position="416"/>
    </location>
</feature>
<dbReference type="PANTHER" id="PTHR23517">
    <property type="entry name" value="RESISTANCE PROTEIN MDTM, PUTATIVE-RELATED-RELATED"/>
    <property type="match status" value="1"/>
</dbReference>
<keyword evidence="10" id="KW-1185">Reference proteome</keyword>
<proteinExistence type="predicted"/>
<feature type="transmembrane region" description="Helical" evidence="7">
    <location>
        <begin position="301"/>
        <end position="320"/>
    </location>
</feature>
<dbReference type="InterPro" id="IPR011701">
    <property type="entry name" value="MFS"/>
</dbReference>
<feature type="domain" description="Major facilitator superfamily (MFS) profile" evidence="8">
    <location>
        <begin position="26"/>
        <end position="423"/>
    </location>
</feature>
<sequence>MTAQPVTEPPQQAPATDPRHRAAWAVWGIGALCYFLALFHRASLGVAAPEALERFGTGPAVLAVFSALQLGVYLVLQVPSGLLADRLGPRRVITAGMLALAIGSAVFAVSGSIVGGIAGRVLIGFGDAFMFTNVLRLAALWFPPRRFGKIAALTGLAGGLGQIVSTTPLSASLHGLGWLPTFLGAGVLTALVALVAWLVIRDRPGSAVPVAPEPVSTEPISRTLRAVVARRGTRHSFWVHFVLMAQFLAVTTLWGAPWLTESQGHARDEVGSLLLVSVLAFVAGTWFAGQYVAGRVLRRQRFTLGLSMATALAWAVLVVWPGVLPMPVLLAVLVVIGVAGGAAMLAFDGARAANEAHRSGAATGVVNMGGFTAAVLIQLLVGLVLQLVADLPADVAYRWAFLPVLLLLVVGTAAQFRLGRPAGHR</sequence>
<dbReference type="CDD" id="cd06174">
    <property type="entry name" value="MFS"/>
    <property type="match status" value="1"/>
</dbReference>
<evidence type="ECO:0000256" key="5">
    <source>
        <dbReference type="ARBA" id="ARBA00022989"/>
    </source>
</evidence>
<dbReference type="InterPro" id="IPR050171">
    <property type="entry name" value="MFS_Transporters"/>
</dbReference>
<feature type="transmembrane region" description="Helical" evidence="7">
    <location>
        <begin position="237"/>
        <end position="258"/>
    </location>
</feature>
<dbReference type="RefSeq" id="WP_193927034.1">
    <property type="nucleotide sequence ID" value="NZ_JADEYC010000007.1"/>
</dbReference>
<dbReference type="Pfam" id="PF07690">
    <property type="entry name" value="MFS_1"/>
    <property type="match status" value="1"/>
</dbReference>
<evidence type="ECO:0000256" key="3">
    <source>
        <dbReference type="ARBA" id="ARBA00022475"/>
    </source>
</evidence>
<feature type="transmembrane region" description="Helical" evidence="7">
    <location>
        <begin position="368"/>
        <end position="389"/>
    </location>
</feature>
<feature type="transmembrane region" description="Helical" evidence="7">
    <location>
        <begin position="121"/>
        <end position="143"/>
    </location>
</feature>
<keyword evidence="5 7" id="KW-1133">Transmembrane helix</keyword>
<keyword evidence="3" id="KW-1003">Cell membrane</keyword>
<feature type="transmembrane region" description="Helical" evidence="7">
    <location>
        <begin position="22"/>
        <end position="40"/>
    </location>
</feature>
<comment type="caution">
    <text evidence="9">The sequence shown here is derived from an EMBL/GenBank/DDBJ whole genome shotgun (WGS) entry which is preliminary data.</text>
</comment>
<dbReference type="AlphaFoldDB" id="A0A929FWI9"/>
<feature type="transmembrane region" description="Helical" evidence="7">
    <location>
        <begin position="60"/>
        <end position="83"/>
    </location>
</feature>
<dbReference type="SUPFAM" id="SSF103473">
    <property type="entry name" value="MFS general substrate transporter"/>
    <property type="match status" value="1"/>
</dbReference>
<feature type="transmembrane region" description="Helical" evidence="7">
    <location>
        <begin position="270"/>
        <end position="289"/>
    </location>
</feature>
<keyword evidence="4 7" id="KW-0812">Transmembrane</keyword>
<dbReference type="InterPro" id="IPR020846">
    <property type="entry name" value="MFS_dom"/>
</dbReference>
<evidence type="ECO:0000256" key="6">
    <source>
        <dbReference type="ARBA" id="ARBA00023136"/>
    </source>
</evidence>
<dbReference type="Proteomes" id="UP000598360">
    <property type="component" value="Unassembled WGS sequence"/>
</dbReference>
<name>A0A929FWI9_9PSEU</name>
<organism evidence="9 10">
    <name type="scientific">Saccharopolyspora montiporae</name>
    <dbReference type="NCBI Taxonomy" id="2781240"/>
    <lineage>
        <taxon>Bacteria</taxon>
        <taxon>Bacillati</taxon>
        <taxon>Actinomycetota</taxon>
        <taxon>Actinomycetes</taxon>
        <taxon>Pseudonocardiales</taxon>
        <taxon>Pseudonocardiaceae</taxon>
        <taxon>Saccharopolyspora</taxon>
    </lineage>
</organism>
<gene>
    <name evidence="9" type="ORF">IQ251_03865</name>
</gene>
<feature type="transmembrane region" description="Helical" evidence="7">
    <location>
        <begin position="326"/>
        <end position="347"/>
    </location>
</feature>
<evidence type="ECO:0000256" key="7">
    <source>
        <dbReference type="SAM" id="Phobius"/>
    </source>
</evidence>
<keyword evidence="2" id="KW-0813">Transport</keyword>
<dbReference type="Gene3D" id="1.20.1250.20">
    <property type="entry name" value="MFS general substrate transporter like domains"/>
    <property type="match status" value="2"/>
</dbReference>
<dbReference type="EMBL" id="JADEYC010000007">
    <property type="protein sequence ID" value="MBE9373581.1"/>
    <property type="molecule type" value="Genomic_DNA"/>
</dbReference>
<accession>A0A929FWI9</accession>
<evidence type="ECO:0000256" key="2">
    <source>
        <dbReference type="ARBA" id="ARBA00022448"/>
    </source>
</evidence>
<dbReference type="InterPro" id="IPR036259">
    <property type="entry name" value="MFS_trans_sf"/>
</dbReference>
<dbReference type="GO" id="GO:0022857">
    <property type="term" value="F:transmembrane transporter activity"/>
    <property type="evidence" value="ECO:0007669"/>
    <property type="project" value="InterPro"/>
</dbReference>
<evidence type="ECO:0000259" key="8">
    <source>
        <dbReference type="PROSITE" id="PS50850"/>
    </source>
</evidence>
<dbReference type="PROSITE" id="PS50850">
    <property type="entry name" value="MFS"/>
    <property type="match status" value="1"/>
</dbReference>
<protein>
    <submittedName>
        <fullName evidence="9">MFS transporter</fullName>
    </submittedName>
</protein>
<comment type="subcellular location">
    <subcellularLocation>
        <location evidence="1">Cell membrane</location>
        <topology evidence="1">Multi-pass membrane protein</topology>
    </subcellularLocation>
</comment>
<reference evidence="9" key="1">
    <citation type="submission" date="2020-10" db="EMBL/GenBank/DDBJ databases">
        <title>Diversity and distribution of actinomycetes associated with coral in the coast of Hainan.</title>
        <authorList>
            <person name="Li F."/>
        </authorList>
    </citation>
    <scope>NUCLEOTIDE SEQUENCE</scope>
    <source>
        <strain evidence="9">HNM0983</strain>
    </source>
</reference>
<evidence type="ECO:0000313" key="9">
    <source>
        <dbReference type="EMBL" id="MBE9373581.1"/>
    </source>
</evidence>
<evidence type="ECO:0000256" key="4">
    <source>
        <dbReference type="ARBA" id="ARBA00022692"/>
    </source>
</evidence>
<feature type="transmembrane region" description="Helical" evidence="7">
    <location>
        <begin position="177"/>
        <end position="200"/>
    </location>
</feature>
<evidence type="ECO:0000256" key="1">
    <source>
        <dbReference type="ARBA" id="ARBA00004651"/>
    </source>
</evidence>
<dbReference type="GO" id="GO:0005886">
    <property type="term" value="C:plasma membrane"/>
    <property type="evidence" value="ECO:0007669"/>
    <property type="project" value="UniProtKB-SubCell"/>
</dbReference>
<feature type="transmembrane region" description="Helical" evidence="7">
    <location>
        <begin position="95"/>
        <end position="115"/>
    </location>
</feature>
<keyword evidence="6 7" id="KW-0472">Membrane</keyword>